<proteinExistence type="predicted"/>
<feature type="transmembrane region" description="Helical" evidence="2">
    <location>
        <begin position="63"/>
        <end position="85"/>
    </location>
</feature>
<evidence type="ECO:0000256" key="1">
    <source>
        <dbReference type="SAM" id="MobiDB-lite"/>
    </source>
</evidence>
<name>A0A1H1QXE3_9ACTN</name>
<sequence length="192" mass="19358">MRSPVHPAIMGWMLRPRPTGLHRVAAGYLCVAAATAGAVIIIAVFHHAADTCVVDGFGCLGLIFRGIAAGTTVGLAILFGSAILVRLGGLYVLAVAGFGLAALTVAVLLGRAGVAPLPVAIVLLAGTPALAAWSTRPVPEPRFPSAAIDARASRTPTAVADPGAIRGPGANPRSGAAPRTGRALRLPQTLTR</sequence>
<dbReference type="EMBL" id="LT629772">
    <property type="protein sequence ID" value="SDS27955.1"/>
    <property type="molecule type" value="Genomic_DNA"/>
</dbReference>
<keyword evidence="2" id="KW-0472">Membrane</keyword>
<dbReference type="AlphaFoldDB" id="A0A1H1QXE3"/>
<feature type="transmembrane region" description="Helical" evidence="2">
    <location>
        <begin position="115"/>
        <end position="133"/>
    </location>
</feature>
<feature type="transmembrane region" description="Helical" evidence="2">
    <location>
        <begin position="90"/>
        <end position="109"/>
    </location>
</feature>
<evidence type="ECO:0000313" key="3">
    <source>
        <dbReference type="EMBL" id="SDS27955.1"/>
    </source>
</evidence>
<protein>
    <submittedName>
        <fullName evidence="3">Uncharacterized protein</fullName>
    </submittedName>
</protein>
<dbReference type="STRING" id="630515.SAMN04489812_1422"/>
<dbReference type="Proteomes" id="UP000199103">
    <property type="component" value="Chromosome I"/>
</dbReference>
<keyword evidence="4" id="KW-1185">Reference proteome</keyword>
<reference evidence="3 4" key="1">
    <citation type="submission" date="2016-10" db="EMBL/GenBank/DDBJ databases">
        <authorList>
            <person name="de Groot N.N."/>
        </authorList>
    </citation>
    <scope>NUCLEOTIDE SEQUENCE [LARGE SCALE GENOMIC DNA]</scope>
    <source>
        <strain evidence="3 4">DSM 21800</strain>
    </source>
</reference>
<evidence type="ECO:0000313" key="4">
    <source>
        <dbReference type="Proteomes" id="UP000199103"/>
    </source>
</evidence>
<keyword evidence="2" id="KW-1133">Transmembrane helix</keyword>
<feature type="transmembrane region" description="Helical" evidence="2">
    <location>
        <begin position="21"/>
        <end position="43"/>
    </location>
</feature>
<accession>A0A1H1QXE3</accession>
<evidence type="ECO:0000256" key="2">
    <source>
        <dbReference type="SAM" id="Phobius"/>
    </source>
</evidence>
<keyword evidence="2" id="KW-0812">Transmembrane</keyword>
<feature type="region of interest" description="Disordered" evidence="1">
    <location>
        <begin position="153"/>
        <end position="192"/>
    </location>
</feature>
<gene>
    <name evidence="3" type="ORF">SAMN04489812_1422</name>
</gene>
<dbReference type="RefSeq" id="WP_157683265.1">
    <property type="nucleotide sequence ID" value="NZ_LT629772.1"/>
</dbReference>
<organism evidence="3 4">
    <name type="scientific">Microlunatus soli</name>
    <dbReference type="NCBI Taxonomy" id="630515"/>
    <lineage>
        <taxon>Bacteria</taxon>
        <taxon>Bacillati</taxon>
        <taxon>Actinomycetota</taxon>
        <taxon>Actinomycetes</taxon>
        <taxon>Propionibacteriales</taxon>
        <taxon>Propionibacteriaceae</taxon>
        <taxon>Microlunatus</taxon>
    </lineage>
</organism>